<comment type="caution">
    <text evidence="1">The sequence shown here is derived from an EMBL/GenBank/DDBJ whole genome shotgun (WGS) entry which is preliminary data.</text>
</comment>
<dbReference type="Proteomes" id="UP000221024">
    <property type="component" value="Unassembled WGS sequence"/>
</dbReference>
<proteinExistence type="predicted"/>
<sequence length="374" mass="42002">MNNKEIVFLVLILIMGCGSEEPAPRDWPIHSGDDVLEHVDTVPDLGDPQDFIVLGDTTMYLVDWAINGLHRYDLQSDSLSEGTGFGQGPGEINREANYFLASLSETDIWLHDHGNRRITVYNRNLEPSNQTSISGVLRSIPVSDSTFATVPFNGDVLADLRPFRPDLDRIEAEDTTSTIWTYPVRNQDPFQEAGRNLALQYGPMTACGGEVVTAFDYASYLARIDTEGVHIMDSTPEHIAFPVDPDLPDEPWVRMPNWFNPRGTLDVACNNDFIYALFSGESVSRSRVRTLDLSGRLTAAKRAELRAQIEQSDRLHVYDRDDGAFLYEVQLPVKARQVAATEDHLYLLVHKEEDVEIAQYSWVANPTTKNDQPS</sequence>
<dbReference type="EMBL" id="PDEP01000007">
    <property type="protein sequence ID" value="PEN06689.1"/>
    <property type="molecule type" value="Genomic_DNA"/>
</dbReference>
<dbReference type="OrthoDB" id="1050233at2"/>
<dbReference type="AlphaFoldDB" id="A0A2H3NLG2"/>
<dbReference type="SUPFAM" id="SSF75011">
    <property type="entry name" value="3-carboxy-cis,cis-mucoante lactonizing enzyme"/>
    <property type="match status" value="1"/>
</dbReference>
<evidence type="ECO:0008006" key="3">
    <source>
        <dbReference type="Google" id="ProtNLM"/>
    </source>
</evidence>
<keyword evidence="2" id="KW-1185">Reference proteome</keyword>
<organism evidence="1 2">
    <name type="scientific">Longimonas halophila</name>
    <dbReference type="NCBI Taxonomy" id="1469170"/>
    <lineage>
        <taxon>Bacteria</taxon>
        <taxon>Pseudomonadati</taxon>
        <taxon>Rhodothermota</taxon>
        <taxon>Rhodothermia</taxon>
        <taxon>Rhodothermales</taxon>
        <taxon>Salisaetaceae</taxon>
        <taxon>Longimonas</taxon>
    </lineage>
</organism>
<accession>A0A2H3NLG2</accession>
<name>A0A2H3NLG2_9BACT</name>
<dbReference type="PROSITE" id="PS51257">
    <property type="entry name" value="PROKAR_LIPOPROTEIN"/>
    <property type="match status" value="1"/>
</dbReference>
<gene>
    <name evidence="1" type="ORF">CRI93_08580</name>
</gene>
<dbReference type="RefSeq" id="WP_098062215.1">
    <property type="nucleotide sequence ID" value="NZ_PDEP01000007.1"/>
</dbReference>
<protein>
    <recommendedName>
        <fullName evidence="3">6-bladed beta-propeller</fullName>
    </recommendedName>
</protein>
<evidence type="ECO:0000313" key="2">
    <source>
        <dbReference type="Proteomes" id="UP000221024"/>
    </source>
</evidence>
<reference evidence="1 2" key="1">
    <citation type="submission" date="2017-10" db="EMBL/GenBank/DDBJ databases">
        <title>Draft genome of Longimonas halophila.</title>
        <authorList>
            <person name="Goh K.M."/>
            <person name="Shamsir M.S."/>
            <person name="Lim S.W."/>
        </authorList>
    </citation>
    <scope>NUCLEOTIDE SEQUENCE [LARGE SCALE GENOMIC DNA]</scope>
    <source>
        <strain evidence="1 2">KCTC 42399</strain>
    </source>
</reference>
<evidence type="ECO:0000313" key="1">
    <source>
        <dbReference type="EMBL" id="PEN06689.1"/>
    </source>
</evidence>